<dbReference type="eggNOG" id="ENOG502Z9YC">
    <property type="taxonomic scope" value="Bacteria"/>
</dbReference>
<feature type="region of interest" description="Disordered" evidence="1">
    <location>
        <begin position="17"/>
        <end position="75"/>
    </location>
</feature>
<dbReference type="HOGENOM" id="CLU_050994_1_0_11"/>
<reference evidence="2 3" key="1">
    <citation type="journal article" date="2012" name="BMC Genomics">
        <title>Complete genome sequence, lifestyle, and multi-drug resistance of the human pathogen Corynebacterium resistens DSM 45100 isolated from blood samples of a leukemia patient.</title>
        <authorList>
            <person name="Schroder J."/>
            <person name="Maus I."/>
            <person name="Meyer K."/>
            <person name="Wordemann S."/>
            <person name="Blom J."/>
            <person name="Jaenicke S."/>
            <person name="Schneider J."/>
            <person name="Trost E."/>
            <person name="Tauch A."/>
        </authorList>
    </citation>
    <scope>NUCLEOTIDE SEQUENCE [LARGE SCALE GENOMIC DNA]</scope>
    <source>
        <strain evidence="3">DSM 45100 / JCM 12819 / CCUG 50093 / GTC 2026 / SICGH 158</strain>
    </source>
</reference>
<dbReference type="EMBL" id="CP002857">
    <property type="protein sequence ID" value="AEI09165.1"/>
    <property type="molecule type" value="Genomic_DNA"/>
</dbReference>
<feature type="compositionally biased region" description="Polar residues" evidence="1">
    <location>
        <begin position="138"/>
        <end position="152"/>
    </location>
</feature>
<dbReference type="AlphaFoldDB" id="F8E0C4"/>
<sequence>MRPAQATVPGVTVKLLGEGSAPRNPLVWFSDPGDQEVSIKTTEGMSQTTTGGKASQRKEAGNKATGGSAEAGDQGDLSYEEVSLNLPAKASSTTDGSQHKVRIVLGKPTGTNADRNDDIATAEGFEMESESSADGRVSSRTLSAPESASDSARASIEHALTQVTDLPIVFPEQPIGEGAKWSVSSRIDGVISMRQTVTYTLVERKGQAARLKVEVDRAPAVRNLAQTDLQVVDSATTSTGQLNLDLTKPLPVKGRVEIKQALTFGQEGSKVRVKQETVQRTEWNS</sequence>
<evidence type="ECO:0000313" key="2">
    <source>
        <dbReference type="EMBL" id="AEI09165.1"/>
    </source>
</evidence>
<organism evidence="2 3">
    <name type="scientific">Corynebacterium resistens (strain DSM 45100 / JCM 12819 / GTC 2026 / SICGH 158)</name>
    <dbReference type="NCBI Taxonomy" id="662755"/>
    <lineage>
        <taxon>Bacteria</taxon>
        <taxon>Bacillati</taxon>
        <taxon>Actinomycetota</taxon>
        <taxon>Actinomycetes</taxon>
        <taxon>Mycobacteriales</taxon>
        <taxon>Corynebacteriaceae</taxon>
        <taxon>Corynebacterium</taxon>
    </lineage>
</organism>
<evidence type="ECO:0000256" key="1">
    <source>
        <dbReference type="SAM" id="MobiDB-lite"/>
    </source>
</evidence>
<protein>
    <submittedName>
        <fullName evidence="2">Uncharacterized protein</fullName>
    </submittedName>
</protein>
<dbReference type="InterPro" id="IPR046230">
    <property type="entry name" value="DUF6263"/>
</dbReference>
<dbReference type="Proteomes" id="UP000000492">
    <property type="component" value="Chromosome"/>
</dbReference>
<accession>F8E0C4</accession>
<feature type="region of interest" description="Disordered" evidence="1">
    <location>
        <begin position="125"/>
        <end position="153"/>
    </location>
</feature>
<dbReference type="Pfam" id="PF19777">
    <property type="entry name" value="DUF6263"/>
    <property type="match status" value="1"/>
</dbReference>
<feature type="compositionally biased region" description="Polar residues" evidence="1">
    <location>
        <begin position="38"/>
        <end position="53"/>
    </location>
</feature>
<keyword evidence="3" id="KW-1185">Reference proteome</keyword>
<evidence type="ECO:0000313" key="3">
    <source>
        <dbReference type="Proteomes" id="UP000000492"/>
    </source>
</evidence>
<gene>
    <name evidence="2" type="ordered locus">CRES_0809</name>
</gene>
<dbReference type="KEGG" id="crd:CRES_0809"/>
<dbReference type="STRING" id="662755.CRES_0809"/>
<proteinExistence type="predicted"/>
<name>F8E0C4_CORRG</name>